<dbReference type="RefSeq" id="WP_267280248.1">
    <property type="nucleotide sequence ID" value="NZ_JAOVZV010000003.1"/>
</dbReference>
<proteinExistence type="predicted"/>
<feature type="domain" description="Immunity protein 35" evidence="1">
    <location>
        <begin position="10"/>
        <end position="80"/>
    </location>
</feature>
<evidence type="ECO:0000313" key="2">
    <source>
        <dbReference type="EMBL" id="MCX8531607.1"/>
    </source>
</evidence>
<keyword evidence="3" id="KW-1185">Reference proteome</keyword>
<sequence>MQENSKDEFLKIARQYLLENIGDDVDVVQESVEDFEDLFYFSYQSKEFLNTKNFEDKLIGQGPIFIIKKDGRIVSYGSAFGSREARIDVINKLNKERLIRIFQEDYDIWETDYDLVINKIYERDKERIISMLLKYKTQYTLTNQNKETSYHFFNKDQLQKKFKKLPLNLGKLFNDSLDNVLVELINNYPYCEFTLLQESK</sequence>
<evidence type="ECO:0000313" key="3">
    <source>
        <dbReference type="Proteomes" id="UP001070176"/>
    </source>
</evidence>
<organism evidence="2 3">
    <name type="scientific">Chryseobacterium luquanense</name>
    <dbReference type="NCBI Taxonomy" id="2983766"/>
    <lineage>
        <taxon>Bacteria</taxon>
        <taxon>Pseudomonadati</taxon>
        <taxon>Bacteroidota</taxon>
        <taxon>Flavobacteriia</taxon>
        <taxon>Flavobacteriales</taxon>
        <taxon>Weeksellaceae</taxon>
        <taxon>Chryseobacterium group</taxon>
        <taxon>Chryseobacterium</taxon>
    </lineage>
</organism>
<dbReference type="InterPro" id="IPR029082">
    <property type="entry name" value="Imm35"/>
</dbReference>
<accession>A0ABT3Y0E6</accession>
<reference evidence="2" key="1">
    <citation type="submission" date="2022-10" db="EMBL/GenBank/DDBJ databases">
        <title>Chryseobacterium sp. nov., a novel bacterial species.</title>
        <authorList>
            <person name="Cao Y."/>
        </authorList>
    </citation>
    <scope>NUCLEOTIDE SEQUENCE</scope>
    <source>
        <strain evidence="2">KC 927</strain>
    </source>
</reference>
<comment type="caution">
    <text evidence="2">The sequence shown here is derived from an EMBL/GenBank/DDBJ whole genome shotgun (WGS) entry which is preliminary data.</text>
</comment>
<name>A0ABT3Y0E6_9FLAO</name>
<dbReference type="EMBL" id="JAOVZV010000003">
    <property type="protein sequence ID" value="MCX8531607.1"/>
    <property type="molecule type" value="Genomic_DNA"/>
</dbReference>
<dbReference type="Proteomes" id="UP001070176">
    <property type="component" value="Unassembled WGS sequence"/>
</dbReference>
<gene>
    <name evidence="2" type="ORF">OEA66_04455</name>
</gene>
<evidence type="ECO:0000259" key="1">
    <source>
        <dbReference type="Pfam" id="PF15567"/>
    </source>
</evidence>
<protein>
    <submittedName>
        <fullName evidence="2">YrhB family protein</fullName>
    </submittedName>
</protein>
<dbReference type="Pfam" id="PF15567">
    <property type="entry name" value="Imm35"/>
    <property type="match status" value="1"/>
</dbReference>